<evidence type="ECO:0000259" key="1">
    <source>
        <dbReference type="Pfam" id="PF00534"/>
    </source>
</evidence>
<dbReference type="NCBIfam" id="TIGR03999">
    <property type="entry name" value="thiol_BshA"/>
    <property type="match status" value="1"/>
</dbReference>
<evidence type="ECO:0000313" key="4">
    <source>
        <dbReference type="Proteomes" id="UP000199663"/>
    </source>
</evidence>
<dbReference type="InterPro" id="IPR028098">
    <property type="entry name" value="Glyco_trans_4-like_N"/>
</dbReference>
<gene>
    <name evidence="3" type="ORF">SAMN05444412_101526</name>
</gene>
<comment type="caution">
    <text evidence="3">The sequence shown here is derived from an EMBL/GenBank/DDBJ whole genome shotgun (WGS) entry which is preliminary data.</text>
</comment>
<dbReference type="RefSeq" id="WP_019596358.1">
    <property type="nucleotide sequence ID" value="NZ_FNQC01000001.1"/>
</dbReference>
<dbReference type="PANTHER" id="PTHR45947">
    <property type="entry name" value="SULFOQUINOVOSYL TRANSFERASE SQD2"/>
    <property type="match status" value="1"/>
</dbReference>
<dbReference type="InterPro" id="IPR001296">
    <property type="entry name" value="Glyco_trans_1"/>
</dbReference>
<protein>
    <submittedName>
        <fullName evidence="3">N-acetyl-alpha-D-glucosaminyl L-malate synthase BshA</fullName>
    </submittedName>
</protein>
<keyword evidence="4" id="KW-1185">Reference proteome</keyword>
<feature type="domain" description="Glycosyl transferase family 1" evidence="1">
    <location>
        <begin position="195"/>
        <end position="340"/>
    </location>
</feature>
<organism evidence="3 4">
    <name type="scientific">Rhodonellum ikkaensis</name>
    <dbReference type="NCBI Taxonomy" id="336829"/>
    <lineage>
        <taxon>Bacteria</taxon>
        <taxon>Pseudomonadati</taxon>
        <taxon>Bacteroidota</taxon>
        <taxon>Cytophagia</taxon>
        <taxon>Cytophagales</taxon>
        <taxon>Cytophagaceae</taxon>
        <taxon>Rhodonellum</taxon>
    </lineage>
</organism>
<accession>A0A1H3KTY9</accession>
<dbReference type="EMBL" id="FNQC01000001">
    <property type="protein sequence ID" value="SDY55677.1"/>
    <property type="molecule type" value="Genomic_DNA"/>
</dbReference>
<reference evidence="3 4" key="1">
    <citation type="submission" date="2016-10" db="EMBL/GenBank/DDBJ databases">
        <authorList>
            <person name="Varghese N."/>
            <person name="Submissions S."/>
        </authorList>
    </citation>
    <scope>NUCLEOTIDE SEQUENCE [LARGE SCALE GENOMIC DNA]</scope>
    <source>
        <strain evidence="3 4">DSM 17997</strain>
    </source>
</reference>
<proteinExistence type="predicted"/>
<dbReference type="Pfam" id="PF13439">
    <property type="entry name" value="Glyco_transf_4"/>
    <property type="match status" value="1"/>
</dbReference>
<evidence type="ECO:0000313" key="3">
    <source>
        <dbReference type="EMBL" id="SDY55677.1"/>
    </source>
</evidence>
<dbReference type="Proteomes" id="UP000199663">
    <property type="component" value="Unassembled WGS sequence"/>
</dbReference>
<evidence type="ECO:0000259" key="2">
    <source>
        <dbReference type="Pfam" id="PF13439"/>
    </source>
</evidence>
<dbReference type="InterPro" id="IPR023881">
    <property type="entry name" value="Thiol_BshA"/>
</dbReference>
<feature type="domain" description="Glycosyltransferase subfamily 4-like N-terminal" evidence="2">
    <location>
        <begin position="11"/>
        <end position="180"/>
    </location>
</feature>
<dbReference type="PANTHER" id="PTHR45947:SF3">
    <property type="entry name" value="SULFOQUINOVOSYL TRANSFERASE SQD2"/>
    <property type="match status" value="1"/>
</dbReference>
<dbReference type="InterPro" id="IPR050194">
    <property type="entry name" value="Glycosyltransferase_grp1"/>
</dbReference>
<dbReference type="SUPFAM" id="SSF53756">
    <property type="entry name" value="UDP-Glycosyltransferase/glycogen phosphorylase"/>
    <property type="match status" value="1"/>
</dbReference>
<name>A0A1H3KTY9_9BACT</name>
<dbReference type="Gene3D" id="3.40.50.2000">
    <property type="entry name" value="Glycogen Phosphorylase B"/>
    <property type="match status" value="2"/>
</dbReference>
<dbReference type="Pfam" id="PF00534">
    <property type="entry name" value="Glycos_transf_1"/>
    <property type="match status" value="1"/>
</dbReference>
<sequence length="382" mass="42955">MKIGIVCYPTFGGSGVVATELGKALAKEGHQIHFITYRQPTRLDFFSENLFYHEVDIKSYPLFEHAPYELALASKMVNVVKYEKLDLLHVHYAIPHASAAYMAKQILKEEGIHIPVVTTLHGTDITLVGKDPSYEPVVTFSINKSDGVTAVSEDLRKATFELFDIKTEIEVIPNFIDLERFKRQKKEHFKLAICPLGEKLLVHTSNFRKVKRVEDVVKVFYEVNKVTPSKLLMVGDGPDRDKMERLCRDLGIYDDVRFLGKLEAVEEVLSVADLFLMPSEKESFGLAALEAMACEVPVLSSNAGGIPELNIDGVTGFVCNIGDVTTMTQKALEILDDANLPGFKARALERAKVFDITKILPQYEAFYHKTIERSLRLLEKVD</sequence>